<dbReference type="EMBL" id="BGPR01173472">
    <property type="protein sequence ID" value="GBM39031.1"/>
    <property type="molecule type" value="Genomic_DNA"/>
</dbReference>
<dbReference type="AlphaFoldDB" id="A0A4Y2FCU5"/>
<comment type="caution">
    <text evidence="1">The sequence shown here is derived from an EMBL/GenBank/DDBJ whole genome shotgun (WGS) entry which is preliminary data.</text>
</comment>
<keyword evidence="2" id="KW-1185">Reference proteome</keyword>
<evidence type="ECO:0000313" key="1">
    <source>
        <dbReference type="EMBL" id="GBM39031.1"/>
    </source>
</evidence>
<evidence type="ECO:0000313" key="2">
    <source>
        <dbReference type="Proteomes" id="UP000499080"/>
    </source>
</evidence>
<sequence length="101" mass="11121">TAGNVDLHCPGTIRRMNEVQYNLPQLVPLDIGNGVADILLQYAKSTWIVLLNLTVQVSSQIKIRTGTSHTLTLFALSWVLPPSLQELLEMLTAIVQAQLGR</sequence>
<proteinExistence type="predicted"/>
<organism evidence="1 2">
    <name type="scientific">Araneus ventricosus</name>
    <name type="common">Orbweaver spider</name>
    <name type="synonym">Epeira ventricosa</name>
    <dbReference type="NCBI Taxonomy" id="182803"/>
    <lineage>
        <taxon>Eukaryota</taxon>
        <taxon>Metazoa</taxon>
        <taxon>Ecdysozoa</taxon>
        <taxon>Arthropoda</taxon>
        <taxon>Chelicerata</taxon>
        <taxon>Arachnida</taxon>
        <taxon>Araneae</taxon>
        <taxon>Araneomorphae</taxon>
        <taxon>Entelegynae</taxon>
        <taxon>Araneoidea</taxon>
        <taxon>Araneidae</taxon>
        <taxon>Araneus</taxon>
    </lineage>
</organism>
<feature type="non-terminal residue" evidence="1">
    <location>
        <position position="1"/>
    </location>
</feature>
<reference evidence="1 2" key="1">
    <citation type="journal article" date="2019" name="Sci. Rep.">
        <title>Orb-weaving spider Araneus ventricosus genome elucidates the spidroin gene catalogue.</title>
        <authorList>
            <person name="Kono N."/>
            <person name="Nakamura H."/>
            <person name="Ohtoshi R."/>
            <person name="Moran D.A.P."/>
            <person name="Shinohara A."/>
            <person name="Yoshida Y."/>
            <person name="Fujiwara M."/>
            <person name="Mori M."/>
            <person name="Tomita M."/>
            <person name="Arakawa K."/>
        </authorList>
    </citation>
    <scope>NUCLEOTIDE SEQUENCE [LARGE SCALE GENOMIC DNA]</scope>
</reference>
<dbReference type="Proteomes" id="UP000499080">
    <property type="component" value="Unassembled WGS sequence"/>
</dbReference>
<name>A0A4Y2FCU5_ARAVE</name>
<protein>
    <submittedName>
        <fullName evidence="1">Uncharacterized protein</fullName>
    </submittedName>
</protein>
<accession>A0A4Y2FCU5</accession>
<gene>
    <name evidence="1" type="ORF">AVEN_262137_1</name>
</gene>